<accession>A0A379KMT1</accession>
<proteinExistence type="predicted"/>
<reference evidence="2 3" key="1">
    <citation type="submission" date="2018-06" db="EMBL/GenBank/DDBJ databases">
        <authorList>
            <consortium name="Pathogen Informatics"/>
            <person name="Doyle S."/>
        </authorList>
    </citation>
    <scope>NUCLEOTIDE SEQUENCE [LARGE SCALE GENOMIC DNA]</scope>
    <source>
        <strain evidence="2 3">NCTC7914</strain>
    </source>
</reference>
<evidence type="ECO:0000313" key="3">
    <source>
        <dbReference type="Proteomes" id="UP000254602"/>
    </source>
</evidence>
<name>A0A379KMT1_PSEPU</name>
<organism evidence="2 3">
    <name type="scientific">Pseudomonas putida</name>
    <name type="common">Arthrobacter siderocapsulatus</name>
    <dbReference type="NCBI Taxonomy" id="303"/>
    <lineage>
        <taxon>Bacteria</taxon>
        <taxon>Pseudomonadati</taxon>
        <taxon>Pseudomonadota</taxon>
        <taxon>Gammaproteobacteria</taxon>
        <taxon>Pseudomonadales</taxon>
        <taxon>Pseudomonadaceae</taxon>
        <taxon>Pseudomonas</taxon>
    </lineage>
</organism>
<dbReference type="EMBL" id="UGUY01000001">
    <property type="protein sequence ID" value="SUD69323.1"/>
    <property type="molecule type" value="Genomic_DNA"/>
</dbReference>
<dbReference type="Proteomes" id="UP000542695">
    <property type="component" value="Unassembled WGS sequence"/>
</dbReference>
<evidence type="ECO:0000313" key="1">
    <source>
        <dbReference type="EMBL" id="NWC79024.1"/>
    </source>
</evidence>
<dbReference type="Proteomes" id="UP000254602">
    <property type="component" value="Unassembled WGS sequence"/>
</dbReference>
<sequence length="62" mass="7139">MNVYVEKSANDSRWWVHMDEWRVSFKTPKEAEQFLGVLTARLNAPHSLNKIATVALRPAKEA</sequence>
<dbReference type="EMBL" id="JACARV010000005">
    <property type="protein sequence ID" value="NWC79024.1"/>
    <property type="molecule type" value="Genomic_DNA"/>
</dbReference>
<evidence type="ECO:0000313" key="2">
    <source>
        <dbReference type="EMBL" id="SUD69323.1"/>
    </source>
</evidence>
<dbReference type="AlphaFoldDB" id="A0A379KMT1"/>
<evidence type="ECO:0000313" key="4">
    <source>
        <dbReference type="Proteomes" id="UP000542695"/>
    </source>
</evidence>
<dbReference type="RefSeq" id="WP_046785822.1">
    <property type="nucleotide sequence ID" value="NZ_JACARV010000005.1"/>
</dbReference>
<reference evidence="1 4" key="2">
    <citation type="submission" date="2020-04" db="EMBL/GenBank/DDBJ databases">
        <title>Molecular characterization of pseudomonads from Agaricus bisporus reveal novel blotch 2 pathogens in Western Europe.</title>
        <authorList>
            <person name="Taparia T."/>
            <person name="Krijger M."/>
            <person name="Haynes E."/>
            <person name="Elpinstone J.G."/>
            <person name="Noble R."/>
            <person name="Van Der Wolf J."/>
        </authorList>
    </citation>
    <scope>NUCLEOTIDE SEQUENCE [LARGE SCALE GENOMIC DNA]</scope>
    <source>
        <strain evidence="1 4">P7765</strain>
    </source>
</reference>
<protein>
    <recommendedName>
        <fullName evidence="5">DUF2188 domain-containing protein</fullName>
    </recommendedName>
</protein>
<evidence type="ECO:0008006" key="5">
    <source>
        <dbReference type="Google" id="ProtNLM"/>
    </source>
</evidence>
<gene>
    <name evidence="1" type="ORF">HX798_01830</name>
    <name evidence="2" type="ORF">NCTC7914_03465</name>
</gene>